<keyword evidence="2" id="KW-1133">Transmembrane helix</keyword>
<feature type="region of interest" description="Disordered" evidence="1">
    <location>
        <begin position="510"/>
        <end position="545"/>
    </location>
</feature>
<dbReference type="PANTHER" id="PTHR37397:SF1">
    <property type="entry name" value="LTD DOMAIN-CONTAINING PROTEIN"/>
    <property type="match status" value="1"/>
</dbReference>
<feature type="transmembrane region" description="Helical" evidence="2">
    <location>
        <begin position="1030"/>
        <end position="1052"/>
    </location>
</feature>
<name>A0A8C5RMB2_LATLA</name>
<feature type="signal peptide" evidence="3">
    <location>
        <begin position="1"/>
        <end position="22"/>
    </location>
</feature>
<feature type="domain" description="LTD" evidence="4">
    <location>
        <begin position="531"/>
        <end position="663"/>
    </location>
</feature>
<reference evidence="5" key="1">
    <citation type="submission" date="2025-08" db="UniProtKB">
        <authorList>
            <consortium name="Ensembl"/>
        </authorList>
    </citation>
    <scope>IDENTIFICATION</scope>
</reference>
<dbReference type="AlphaFoldDB" id="A0A8C5RMB2"/>
<protein>
    <recommendedName>
        <fullName evidence="4">LTD domain-containing protein</fullName>
    </recommendedName>
</protein>
<dbReference type="Ensembl" id="ENSLLTT00000005640.1">
    <property type="protein sequence ID" value="ENSLLTP00000005423.1"/>
    <property type="gene ID" value="ENSLLTG00000004143.1"/>
</dbReference>
<evidence type="ECO:0000313" key="5">
    <source>
        <dbReference type="Ensembl" id="ENSLLTP00000005423.1"/>
    </source>
</evidence>
<dbReference type="PROSITE" id="PS51841">
    <property type="entry name" value="LTD"/>
    <property type="match status" value="1"/>
</dbReference>
<evidence type="ECO:0000313" key="6">
    <source>
        <dbReference type="Proteomes" id="UP000694406"/>
    </source>
</evidence>
<dbReference type="InterPro" id="IPR001322">
    <property type="entry name" value="Lamin_tail_dom"/>
</dbReference>
<keyword evidence="2" id="KW-0472">Membrane</keyword>
<evidence type="ECO:0000259" key="4">
    <source>
        <dbReference type="PROSITE" id="PS51841"/>
    </source>
</evidence>
<feature type="chain" id="PRO_5034692368" description="LTD domain-containing protein" evidence="3">
    <location>
        <begin position="23"/>
        <end position="1073"/>
    </location>
</feature>
<feature type="compositionally biased region" description="Polar residues" evidence="1">
    <location>
        <begin position="510"/>
        <end position="526"/>
    </location>
</feature>
<evidence type="ECO:0000256" key="1">
    <source>
        <dbReference type="SAM" id="MobiDB-lite"/>
    </source>
</evidence>
<sequence>MGSGLICASVILLCFWLREGNSQNLIQDQKRKPTLLINEVNADNPGDDTMEYLELYHVSGRRVALKGYHLVLYNGKGNMAYKVLDLDGLSTDDQGFLLIGSGNLVPRPAIILSKATIQNGPDAIAVYFGRSDLYVGMPVDNEGLEDALVHKSNKKDKADELIQVLTPGTEAFLEDPSFRTTDDESLERCQGMDSQRFFQVGAPTPGSDNHCIPFSQLNASVVLINEVKLASSPGDAEFVELQGPPSVEVKDLVMVLMEGRTQKIYSVMEVKGETSPDGLLLLGSRLSKIPGGAAHFQNFTFLQNSSTPLLKAGTNAIALYSGSISHFGVGSSVTSTPDLLDALVYTTVEQPDLELLDFLTPGKPLFYVSRQSQADGASVSRCFCCSISRDASSYALAKPTPLQFNDCPKMRFSQKVSFFFQVAGCHQKPQDEGTIQRVLAQSLEKRCNCSFSPAYFKDPVLTCEGRELVFTALLSARSTEQLDRELKALSILEQSKEQLHFGNQNHSIAMKTFPSNADGTDTSPDVTSEEPRTTGEPPTSPLGLLINEVNADNPGSREDTEYIELFYPGQAPFSLENYWLVLYNGRNNLAYKVLNLTGYSTNERGYFLVGSGGVTPKPSLLLPESTIQNGVDAVALYRNANSVYKNNMQVVVDGLVDAVVYRARGAEKADKLVALLTPGQNVLHENDSHSTEDESISRCLSLKPRDPKSFQVTEITPLRENSCMSFNLNLTKEVIHNSSAVINEVGLANDSFLYKFIEMKGKPGDSLKKYTLHFFSGNHNRPYNSIHLQGKFGSEGHFVLRPGRASQSDKPNEQLVIPTLWNHPFLKQEILTVALFSRKVRLPYGTLNIAEKLEYSLVWNPGTISQIFSIPGKRERIWSLSYCPFCKETFLISKPTPGMENSCPQESLSLDLRMCLWTPNCSFWLQNPQLQAHFQQTLVRSMEDSCLCAISLCALQELNFTCSDTLLKLSGRMLTTTLEERQLLIQWQQNFSLNSHPFSVDGIFLRTNTPCSLPSEVVPISKASFQAWKIAFLILGSISFILLLIGGTVYCMKRPQNYNNIELSDRCEIISAI</sequence>
<organism evidence="5 6">
    <name type="scientific">Laticauda laticaudata</name>
    <name type="common">Blue-ringed sea krait</name>
    <name type="synonym">Blue-lipped sea krait</name>
    <dbReference type="NCBI Taxonomy" id="8630"/>
    <lineage>
        <taxon>Eukaryota</taxon>
        <taxon>Metazoa</taxon>
        <taxon>Chordata</taxon>
        <taxon>Craniata</taxon>
        <taxon>Vertebrata</taxon>
        <taxon>Euteleostomi</taxon>
        <taxon>Lepidosauria</taxon>
        <taxon>Squamata</taxon>
        <taxon>Bifurcata</taxon>
        <taxon>Unidentata</taxon>
        <taxon>Episquamata</taxon>
        <taxon>Toxicofera</taxon>
        <taxon>Serpentes</taxon>
        <taxon>Colubroidea</taxon>
        <taxon>Elapidae</taxon>
        <taxon>Laticaudinae</taxon>
        <taxon>Laticauda</taxon>
    </lineage>
</organism>
<dbReference type="PANTHER" id="PTHR37397">
    <property type="entry name" value="SI:CH211-183D21.1"/>
    <property type="match status" value="1"/>
</dbReference>
<keyword evidence="6" id="KW-1185">Reference proteome</keyword>
<keyword evidence="3" id="KW-0732">Signal</keyword>
<dbReference type="GeneTree" id="ENSGT00530000066748"/>
<reference evidence="5" key="2">
    <citation type="submission" date="2025-09" db="UniProtKB">
        <authorList>
            <consortium name="Ensembl"/>
        </authorList>
    </citation>
    <scope>IDENTIFICATION</scope>
</reference>
<evidence type="ECO:0000256" key="3">
    <source>
        <dbReference type="SAM" id="SignalP"/>
    </source>
</evidence>
<evidence type="ECO:0000256" key="2">
    <source>
        <dbReference type="SAM" id="Phobius"/>
    </source>
</evidence>
<dbReference type="Proteomes" id="UP000694406">
    <property type="component" value="Unplaced"/>
</dbReference>
<accession>A0A8C5RMB2</accession>
<keyword evidence="2" id="KW-0812">Transmembrane</keyword>
<proteinExistence type="predicted"/>